<dbReference type="InterPro" id="IPR044669">
    <property type="entry name" value="YneE/VCCN1/2-like"/>
</dbReference>
<feature type="transmembrane region" description="Helical" evidence="9">
    <location>
        <begin position="126"/>
        <end position="148"/>
    </location>
</feature>
<evidence type="ECO:0000256" key="5">
    <source>
        <dbReference type="ARBA" id="ARBA00022989"/>
    </source>
</evidence>
<keyword evidence="4 9" id="KW-0812">Transmembrane</keyword>
<organism evidence="10 11">
    <name type="scientific">Pyricularia oryzae</name>
    <name type="common">Rice blast fungus</name>
    <name type="synonym">Magnaporthe oryzae</name>
    <dbReference type="NCBI Taxonomy" id="318829"/>
    <lineage>
        <taxon>Eukaryota</taxon>
        <taxon>Fungi</taxon>
        <taxon>Dikarya</taxon>
        <taxon>Ascomycota</taxon>
        <taxon>Pezizomycotina</taxon>
        <taxon>Sordariomycetes</taxon>
        <taxon>Sordariomycetidae</taxon>
        <taxon>Magnaporthales</taxon>
        <taxon>Pyriculariaceae</taxon>
        <taxon>Pyricularia</taxon>
    </lineage>
</organism>
<evidence type="ECO:0000256" key="4">
    <source>
        <dbReference type="ARBA" id="ARBA00022692"/>
    </source>
</evidence>
<evidence type="ECO:0000256" key="1">
    <source>
        <dbReference type="ARBA" id="ARBA00004651"/>
    </source>
</evidence>
<evidence type="ECO:0000256" key="8">
    <source>
        <dbReference type="SAM" id="MobiDB-lite"/>
    </source>
</evidence>
<feature type="compositionally biased region" description="Basic and acidic residues" evidence="8">
    <location>
        <begin position="27"/>
        <end position="36"/>
    </location>
</feature>
<feature type="compositionally biased region" description="Low complexity" evidence="8">
    <location>
        <begin position="1"/>
        <end position="22"/>
    </location>
</feature>
<dbReference type="PANTHER" id="PTHR33281:SF19">
    <property type="entry name" value="VOLTAGE-DEPENDENT ANION CHANNEL-FORMING PROTEIN YNEE"/>
    <property type="match status" value="1"/>
</dbReference>
<evidence type="ECO:0000256" key="7">
    <source>
        <dbReference type="ARBA" id="ARBA00023136"/>
    </source>
</evidence>
<evidence type="ECO:0000313" key="10">
    <source>
        <dbReference type="EMBL" id="QBZ55066.1"/>
    </source>
</evidence>
<feature type="region of interest" description="Disordered" evidence="8">
    <location>
        <begin position="475"/>
        <end position="515"/>
    </location>
</feature>
<evidence type="ECO:0000256" key="9">
    <source>
        <dbReference type="SAM" id="Phobius"/>
    </source>
</evidence>
<keyword evidence="2" id="KW-0813">Transport</keyword>
<keyword evidence="5 9" id="KW-1133">Transmembrane helix</keyword>
<dbReference type="Pfam" id="PF25539">
    <property type="entry name" value="Bestrophin_2"/>
    <property type="match status" value="1"/>
</dbReference>
<keyword evidence="6" id="KW-0406">Ion transport</keyword>
<evidence type="ECO:0000256" key="3">
    <source>
        <dbReference type="ARBA" id="ARBA00022475"/>
    </source>
</evidence>
<proteinExistence type="predicted"/>
<dbReference type="GO" id="GO:0005254">
    <property type="term" value="F:chloride channel activity"/>
    <property type="evidence" value="ECO:0007669"/>
    <property type="project" value="InterPro"/>
</dbReference>
<dbReference type="EMBL" id="CP034204">
    <property type="protein sequence ID" value="QBZ55066.1"/>
    <property type="molecule type" value="Genomic_DNA"/>
</dbReference>
<dbReference type="GO" id="GO:0005886">
    <property type="term" value="C:plasma membrane"/>
    <property type="evidence" value="ECO:0007669"/>
    <property type="project" value="UniProtKB-SubCell"/>
</dbReference>
<feature type="region of interest" description="Disordered" evidence="8">
    <location>
        <begin position="1"/>
        <end position="36"/>
    </location>
</feature>
<dbReference type="AlphaFoldDB" id="A0A4P7N352"/>
<evidence type="ECO:0000313" key="11">
    <source>
        <dbReference type="Proteomes" id="UP000294847"/>
    </source>
</evidence>
<evidence type="ECO:0000256" key="6">
    <source>
        <dbReference type="ARBA" id="ARBA00023065"/>
    </source>
</evidence>
<feature type="transmembrane region" description="Helical" evidence="9">
    <location>
        <begin position="366"/>
        <end position="385"/>
    </location>
</feature>
<gene>
    <name evidence="10" type="ORF">PoMZ_10780</name>
</gene>
<feature type="transmembrane region" description="Helical" evidence="9">
    <location>
        <begin position="160"/>
        <end position="178"/>
    </location>
</feature>
<sequence length="515" mass="56851">MAEDGSAAPPAAVGAGHAGDAGTNSAHDGRGRRSGEHLERIATPLSPGATTPPNPFSRQHTSLDMDDYFIGPRDTQKHSKWPLFMQMHGSILPKLIMPLVFMGLWAGLITSMHMTDYFKNRGVRVSVNSVLLTVLGFVVGLGLSFRSSTAYERYAEGRRYWASLILASQSLGRVFWIHTRERDETREKDILNKLSALNLLTAFAVALKHKLRFEPYTNYDDLSQMVGHLDTLAGEATKTDGGATAVKNPNIFKRFGSMLGVPFCESNPRKQLKKAKRPLGNLPLEILNYLAAYTDEIVANGQLPVPMQQTLGTKAYNNMALLNDVMVGTERVLSTPLPIAYSIAIAQITWLYVFLLPFQLCATLEWVAIPATVAASYIILGLLYIGREIEQPFGLDPNDLPLESYCAQIAAELDVLASRPKPRISEWTEHLENKVLFPYSNAGWHAWLHHGETKIRQALRAKTELEFGQRSRMMGQEHGKNEGGSGHAHGHGRSVSKPQAAEKISDVENGLGSRQ</sequence>
<feature type="transmembrane region" description="Helical" evidence="9">
    <location>
        <begin position="95"/>
        <end position="114"/>
    </location>
</feature>
<evidence type="ECO:0000256" key="2">
    <source>
        <dbReference type="ARBA" id="ARBA00022448"/>
    </source>
</evidence>
<keyword evidence="3" id="KW-1003">Cell membrane</keyword>
<accession>A0A4P7N352</accession>
<reference evidence="10 11" key="1">
    <citation type="journal article" date="2019" name="Mol. Biol. Evol.">
        <title>Blast fungal genomes show frequent chromosomal changes, gene gains and losses, and effector gene turnover.</title>
        <authorList>
            <person name="Gomez Luciano L.B."/>
            <person name="Jason Tsai I."/>
            <person name="Chuma I."/>
            <person name="Tosa Y."/>
            <person name="Chen Y.H."/>
            <person name="Li J.Y."/>
            <person name="Li M.Y."/>
            <person name="Jade Lu M.Y."/>
            <person name="Nakayashiki H."/>
            <person name="Li W.H."/>
        </authorList>
    </citation>
    <scope>NUCLEOTIDE SEQUENCE [LARGE SCALE GENOMIC DNA]</scope>
    <source>
        <strain evidence="10">MZ5-1-6</strain>
    </source>
</reference>
<dbReference type="PANTHER" id="PTHR33281">
    <property type="entry name" value="UPF0187 PROTEIN YNEE"/>
    <property type="match status" value="1"/>
</dbReference>
<name>A0A4P7N352_PYROR</name>
<dbReference type="Proteomes" id="UP000294847">
    <property type="component" value="Chromosome 1"/>
</dbReference>
<keyword evidence="7 9" id="KW-0472">Membrane</keyword>
<feature type="transmembrane region" description="Helical" evidence="9">
    <location>
        <begin position="339"/>
        <end position="360"/>
    </location>
</feature>
<comment type="subcellular location">
    <subcellularLocation>
        <location evidence="1">Cell membrane</location>
        <topology evidence="1">Multi-pass membrane protein</topology>
    </subcellularLocation>
</comment>
<protein>
    <submittedName>
        <fullName evidence="10">Uncharacterized protein</fullName>
    </submittedName>
</protein>